<organism evidence="3">
    <name type="scientific">Desulfofervidus auxilii</name>
    <dbReference type="NCBI Taxonomy" id="1621989"/>
    <lineage>
        <taxon>Bacteria</taxon>
        <taxon>Pseudomonadati</taxon>
        <taxon>Thermodesulfobacteriota</taxon>
        <taxon>Candidatus Desulfofervidia</taxon>
        <taxon>Candidatus Desulfofervidales</taxon>
        <taxon>Candidatus Desulfofervidaceae</taxon>
        <taxon>Candidatus Desulfofervidus</taxon>
    </lineage>
</organism>
<dbReference type="InterPro" id="IPR006680">
    <property type="entry name" value="Amidohydro-rel"/>
</dbReference>
<gene>
    <name evidence="3" type="ORF">ENG63_01705</name>
</gene>
<evidence type="ECO:0000259" key="2">
    <source>
        <dbReference type="Pfam" id="PF01979"/>
    </source>
</evidence>
<reference evidence="3" key="1">
    <citation type="journal article" date="2020" name="mSystems">
        <title>Genome- and Community-Level Interaction Insights into Carbon Utilization and Element Cycling Functions of Hydrothermarchaeota in Hydrothermal Sediment.</title>
        <authorList>
            <person name="Zhou Z."/>
            <person name="Liu Y."/>
            <person name="Xu W."/>
            <person name="Pan J."/>
            <person name="Luo Z.H."/>
            <person name="Li M."/>
        </authorList>
    </citation>
    <scope>NUCLEOTIDE SEQUENCE [LARGE SCALE GENOMIC DNA]</scope>
    <source>
        <strain evidence="3">HyVt-233</strain>
    </source>
</reference>
<dbReference type="Proteomes" id="UP000886289">
    <property type="component" value="Unassembled WGS sequence"/>
</dbReference>
<comment type="caution">
    <text evidence="3">The sequence shown here is derived from an EMBL/GenBank/DDBJ whole genome shotgun (WGS) entry which is preliminary data.</text>
</comment>
<dbReference type="Pfam" id="PF01979">
    <property type="entry name" value="Amidohydro_1"/>
    <property type="match status" value="1"/>
</dbReference>
<dbReference type="PANTHER" id="PTHR43794:SF11">
    <property type="entry name" value="AMIDOHYDROLASE-RELATED DOMAIN-CONTAINING PROTEIN"/>
    <property type="match status" value="1"/>
</dbReference>
<dbReference type="Gene3D" id="3.20.20.140">
    <property type="entry name" value="Metal-dependent hydrolases"/>
    <property type="match status" value="1"/>
</dbReference>
<sequence>MAGWEMIKSGTTCLADGYFFEDKAIEACKTLGLRGILAQGVLDYPTPDVPEPKKSLINAERFLKKWKDFSDLITPAIFAHAPYTCSSETLKKAKDITRNYNTFLFIHVAETQWEVEEIKKRYGVTPIYYLYHLGILDEKTILIHANWISDEEISIIADTGAGIVHNPESNLKLATGLSPIPKLLSKDIPVALGTDSAASNNNLNLFQEMDTAAKIHKGILLDPTIMPAKTVIKMTTTIPAKMFNLNTGCLKKGALADIIIIDLKHPSLFPLHNIYSLIVYSIKKAETVIVNGKIVMEKGKITSIDTKYIKEKIFQISEKIKKFLKLS</sequence>
<dbReference type="GO" id="GO:0016810">
    <property type="term" value="F:hydrolase activity, acting on carbon-nitrogen (but not peptide) bonds"/>
    <property type="evidence" value="ECO:0007669"/>
    <property type="project" value="InterPro"/>
</dbReference>
<name>A0A7C0U290_DESA2</name>
<dbReference type="AlphaFoldDB" id="A0A7C0U290"/>
<dbReference type="InterPro" id="IPR050287">
    <property type="entry name" value="MTA/SAH_deaminase"/>
</dbReference>
<dbReference type="InterPro" id="IPR032466">
    <property type="entry name" value="Metal_Hydrolase"/>
</dbReference>
<accession>A0A7C0U290</accession>
<evidence type="ECO:0000313" key="3">
    <source>
        <dbReference type="EMBL" id="HDD43565.1"/>
    </source>
</evidence>
<dbReference type="PANTHER" id="PTHR43794">
    <property type="entry name" value="AMINOHYDROLASE SSNA-RELATED"/>
    <property type="match status" value="1"/>
</dbReference>
<dbReference type="SUPFAM" id="SSF51556">
    <property type="entry name" value="Metallo-dependent hydrolases"/>
    <property type="match status" value="1"/>
</dbReference>
<feature type="domain" description="Amidohydrolase-related" evidence="2">
    <location>
        <begin position="5"/>
        <end position="295"/>
    </location>
</feature>
<dbReference type="SUPFAM" id="SSF51338">
    <property type="entry name" value="Composite domain of metallo-dependent hydrolases"/>
    <property type="match status" value="1"/>
</dbReference>
<evidence type="ECO:0000256" key="1">
    <source>
        <dbReference type="ARBA" id="ARBA00022801"/>
    </source>
</evidence>
<protein>
    <submittedName>
        <fullName evidence="3">Amidohydrolase</fullName>
    </submittedName>
</protein>
<dbReference type="InterPro" id="IPR011059">
    <property type="entry name" value="Metal-dep_hydrolase_composite"/>
</dbReference>
<proteinExistence type="predicted"/>
<keyword evidence="1" id="KW-0378">Hydrolase</keyword>
<dbReference type="CDD" id="cd01298">
    <property type="entry name" value="ATZ_TRZ_like"/>
    <property type="match status" value="1"/>
</dbReference>
<dbReference type="EMBL" id="DRBS01000067">
    <property type="protein sequence ID" value="HDD43565.1"/>
    <property type="molecule type" value="Genomic_DNA"/>
</dbReference>
<dbReference type="Gene3D" id="2.30.40.10">
    <property type="entry name" value="Urease, subunit C, domain 1"/>
    <property type="match status" value="1"/>
</dbReference>